<accession>A0ABN8WX71</accession>
<name>A0ABN8WX71_9GAMM</name>
<evidence type="ECO:0000313" key="2">
    <source>
        <dbReference type="Proteomes" id="UP001162030"/>
    </source>
</evidence>
<proteinExistence type="predicted"/>
<dbReference type="EMBL" id="OX458333">
    <property type="protein sequence ID" value="CAI8738833.1"/>
    <property type="molecule type" value="Genomic_DNA"/>
</dbReference>
<dbReference type="Proteomes" id="UP001162030">
    <property type="component" value="Chromosome"/>
</dbReference>
<sequence>MDLVAAKGGCARASLTTGSGRRDAIEGAEVRQIGRVGNFYAELSARCRTRICDMN</sequence>
<evidence type="ECO:0000313" key="1">
    <source>
        <dbReference type="EMBL" id="CAI8738833.1"/>
    </source>
</evidence>
<organism evidence="1 2">
    <name type="scientific">Methylocaldum szegediense</name>
    <dbReference type="NCBI Taxonomy" id="73780"/>
    <lineage>
        <taxon>Bacteria</taxon>
        <taxon>Pseudomonadati</taxon>
        <taxon>Pseudomonadota</taxon>
        <taxon>Gammaproteobacteria</taxon>
        <taxon>Methylococcales</taxon>
        <taxon>Methylococcaceae</taxon>
        <taxon>Methylocaldum</taxon>
    </lineage>
</organism>
<reference evidence="1 2" key="1">
    <citation type="submission" date="2023-03" db="EMBL/GenBank/DDBJ databases">
        <authorList>
            <person name="Pearce D."/>
        </authorList>
    </citation>
    <scope>NUCLEOTIDE SEQUENCE [LARGE SCALE GENOMIC DNA]</scope>
    <source>
        <strain evidence="1">Msz</strain>
    </source>
</reference>
<keyword evidence="2" id="KW-1185">Reference proteome</keyword>
<protein>
    <submittedName>
        <fullName evidence="1">Uncharacterized protein</fullName>
    </submittedName>
</protein>
<gene>
    <name evidence="1" type="ORF">MSZNOR_0424</name>
</gene>